<evidence type="ECO:0000313" key="3">
    <source>
        <dbReference type="Proteomes" id="UP001558632"/>
    </source>
</evidence>
<keyword evidence="1" id="KW-1133">Transmembrane helix</keyword>
<dbReference type="Proteomes" id="UP001558632">
    <property type="component" value="Unassembled WGS sequence"/>
</dbReference>
<proteinExistence type="predicted"/>
<evidence type="ECO:0000256" key="1">
    <source>
        <dbReference type="SAM" id="Phobius"/>
    </source>
</evidence>
<accession>A0ABR3KJY9</accession>
<dbReference type="EMBL" id="JBEUSY010000254">
    <property type="protein sequence ID" value="KAL1240581.1"/>
    <property type="molecule type" value="Genomic_DNA"/>
</dbReference>
<protein>
    <submittedName>
        <fullName evidence="2">Ectopic P granules protein</fullName>
    </submittedName>
</protein>
<sequence length="198" mass="21946">MTEQYFTMLFLVVVVEIIMLVVVSYFVFTCGICKKVKGETKQDPVPDVQVLHAVISKGVSVNHVSQECEEKKSEISKSVNEIQKSSNVSTNDPSFVEVAQLNLKCAIMKTLNTVPPTPAVQNPPVDNMEITALQEVDMNAAKISQTAIQAESLISGKVEVKKSEKIDKNEMEFASVGKSKELNIENELIIYDKPKQIK</sequence>
<comment type="caution">
    <text evidence="2">The sequence shown here is derived from an EMBL/GenBank/DDBJ whole genome shotgun (WGS) entry which is preliminary data.</text>
</comment>
<gene>
    <name evidence="2" type="ORF">TSPI_02787</name>
</gene>
<evidence type="ECO:0000313" key="2">
    <source>
        <dbReference type="EMBL" id="KAL1240581.1"/>
    </source>
</evidence>
<feature type="transmembrane region" description="Helical" evidence="1">
    <location>
        <begin position="6"/>
        <end position="28"/>
    </location>
</feature>
<keyword evidence="1" id="KW-0812">Transmembrane</keyword>
<keyword evidence="3" id="KW-1185">Reference proteome</keyword>
<keyword evidence="1" id="KW-0472">Membrane</keyword>
<reference evidence="2 3" key="1">
    <citation type="submission" date="2024-07" db="EMBL/GenBank/DDBJ databases">
        <title>Enhanced genomic and transcriptomic resources for Trichinella pseudospiralis and T. spiralis underpin the discovery of pronounced molecular differences between stages and species.</title>
        <authorList>
            <person name="Pasi K.K."/>
            <person name="La Rosa G."/>
            <person name="Gomez-Morales M.A."/>
            <person name="Tosini F."/>
            <person name="Sumanam S."/>
            <person name="Young N.D."/>
            <person name="Chang B.C."/>
            <person name="Robin G.B."/>
        </authorList>
    </citation>
    <scope>NUCLEOTIDE SEQUENCE [LARGE SCALE GENOMIC DNA]</scope>
    <source>
        <strain evidence="2">ISS534</strain>
    </source>
</reference>
<name>A0ABR3KJY9_TRISP</name>
<organism evidence="2 3">
    <name type="scientific">Trichinella spiralis</name>
    <name type="common">Trichina worm</name>
    <dbReference type="NCBI Taxonomy" id="6334"/>
    <lineage>
        <taxon>Eukaryota</taxon>
        <taxon>Metazoa</taxon>
        <taxon>Ecdysozoa</taxon>
        <taxon>Nematoda</taxon>
        <taxon>Enoplea</taxon>
        <taxon>Dorylaimia</taxon>
        <taxon>Trichinellida</taxon>
        <taxon>Trichinellidae</taxon>
        <taxon>Trichinella</taxon>
    </lineage>
</organism>